<name>A0ABT2ZJ04_9RHOB</name>
<dbReference type="Gene3D" id="3.30.420.240">
    <property type="match status" value="1"/>
</dbReference>
<dbReference type="EMBL" id="JAOWKZ010000001">
    <property type="protein sequence ID" value="MCV2871114.1"/>
    <property type="molecule type" value="Genomic_DNA"/>
</dbReference>
<dbReference type="Proteomes" id="UP001652564">
    <property type="component" value="Unassembled WGS sequence"/>
</dbReference>
<dbReference type="Pfam" id="PF17289">
    <property type="entry name" value="Terminase_6C"/>
    <property type="match status" value="1"/>
</dbReference>
<keyword evidence="4" id="KW-1185">Reference proteome</keyword>
<comment type="caution">
    <text evidence="3">The sequence shown here is derived from an EMBL/GenBank/DDBJ whole genome shotgun (WGS) entry which is preliminary data.</text>
</comment>
<organism evidence="3 4">
    <name type="scientific">Albidovulum litorale</name>
    <dbReference type="NCBI Taxonomy" id="2984134"/>
    <lineage>
        <taxon>Bacteria</taxon>
        <taxon>Pseudomonadati</taxon>
        <taxon>Pseudomonadota</taxon>
        <taxon>Alphaproteobacteria</taxon>
        <taxon>Rhodobacterales</taxon>
        <taxon>Paracoccaceae</taxon>
        <taxon>Albidovulum</taxon>
    </lineage>
</organism>
<evidence type="ECO:0000313" key="4">
    <source>
        <dbReference type="Proteomes" id="UP001652564"/>
    </source>
</evidence>
<evidence type="ECO:0000259" key="2">
    <source>
        <dbReference type="Pfam" id="PF17289"/>
    </source>
</evidence>
<gene>
    <name evidence="3" type="ORF">OEZ71_02265</name>
</gene>
<reference evidence="3 4" key="1">
    <citation type="submission" date="2022-10" db="EMBL/GenBank/DDBJ databases">
        <title>Defluviimonas sp. nov., isolated from ocean surface sediments.</title>
        <authorList>
            <person name="He W."/>
            <person name="Wang L."/>
            <person name="Zhang D.-F."/>
        </authorList>
    </citation>
    <scope>NUCLEOTIDE SEQUENCE [LARGE SCALE GENOMIC DNA]</scope>
    <source>
        <strain evidence="3 4">WL0050</strain>
    </source>
</reference>
<sequence>MRSAAAWLASATPEMVDEFLECLSDEALMALPWLFEFWALPHQLPPEGAWKSWVIMGGRGAGKTRAGAEWVRAQVEGARPLDQGRARRVALLGETVDQVREVMVFGESGILACSPPDRRPVWEAGRKRLVWPNGAVAEVYSAFSPDSLRGPQFDAAWADELAKWPKAEEAWDMLQFALRLGEHPQQVVTTTPQNIPVLKAILKNPSTVLTQAPTEANRAYLAASFLEEVRARYEGTRLGRQELDGVLLEDVEGALWTTAALEAGRVEVPGRMSRIVVAVDPPVTGHKGSDECGIVVVGAATEGPPSDWRAWVLEDASVSAASPDTWARAAVAAMARHGADRLVAEVNQGGQLVESVVRQVDPTVAYRAVHAARGKVARAEPVAALYEQGRVHHLRGLGALEDQMCRMTARGFEGKGSPDRVDALVWALTELIVEPAAKWRRPQVRSL</sequence>
<dbReference type="Pfam" id="PF03237">
    <property type="entry name" value="Terminase_6N"/>
    <property type="match status" value="1"/>
</dbReference>
<dbReference type="InterPro" id="IPR027417">
    <property type="entry name" value="P-loop_NTPase"/>
</dbReference>
<protein>
    <submittedName>
        <fullName evidence="3">Terminase family protein</fullName>
    </submittedName>
</protein>
<proteinExistence type="predicted"/>
<dbReference type="InterPro" id="IPR035421">
    <property type="entry name" value="Terminase_6C"/>
</dbReference>
<dbReference type="RefSeq" id="WP_263738303.1">
    <property type="nucleotide sequence ID" value="NZ_JAOWKZ010000001.1"/>
</dbReference>
<evidence type="ECO:0000313" key="3">
    <source>
        <dbReference type="EMBL" id="MCV2871114.1"/>
    </source>
</evidence>
<keyword evidence="1" id="KW-1188">Viral release from host cell</keyword>
<evidence type="ECO:0000256" key="1">
    <source>
        <dbReference type="ARBA" id="ARBA00022612"/>
    </source>
</evidence>
<dbReference type="Gene3D" id="3.40.50.300">
    <property type="entry name" value="P-loop containing nucleotide triphosphate hydrolases"/>
    <property type="match status" value="1"/>
</dbReference>
<feature type="domain" description="Terminase large subunit gp17-like C-terminal" evidence="2">
    <location>
        <begin position="278"/>
        <end position="429"/>
    </location>
</feature>
<accession>A0ABT2ZJ04</accession>